<geneLocation type="mitochondrion" evidence="1"/>
<keyword evidence="1" id="KW-0496">Mitochondrion</keyword>
<reference evidence="1" key="1">
    <citation type="journal article" date="2015" name="Genome Biol. Evol.">
        <title>Organellar Genomes of White Spruce (Picea glauca): Assembly and Annotation.</title>
        <authorList>
            <person name="Jackman S.D."/>
            <person name="Warren R.L."/>
            <person name="Gibb E.A."/>
            <person name="Vandervalk B.P."/>
            <person name="Mohamadi H."/>
            <person name="Chu J."/>
            <person name="Raymond A."/>
            <person name="Pleasance S."/>
            <person name="Coope R."/>
            <person name="Wildung M.R."/>
            <person name="Ritland C.E."/>
            <person name="Bousquet J."/>
            <person name="Jones S.J."/>
            <person name="Bohlmann J."/>
            <person name="Birol I."/>
        </authorList>
    </citation>
    <scope>NUCLEOTIDE SEQUENCE [LARGE SCALE GENOMIC DNA]</scope>
    <source>
        <tissue evidence="1">Flushing bud</tissue>
    </source>
</reference>
<gene>
    <name evidence="1" type="ORF">ABT39_MTgene5592</name>
</gene>
<name>A0A117NGW8_PICGL</name>
<evidence type="ECO:0000313" key="1">
    <source>
        <dbReference type="EMBL" id="KUM47407.1"/>
    </source>
</evidence>
<comment type="caution">
    <text evidence="1">The sequence shown here is derived from an EMBL/GenBank/DDBJ whole genome shotgun (WGS) entry which is preliminary data.</text>
</comment>
<sequence>MTRGFQKSNADRTYPVFIKKGDKRKPTVLFGYSVYNSKLKSQIMILVRSDKSRIAKDSIQPGTVPAATL</sequence>
<dbReference type="AlphaFoldDB" id="A0A117NGW8"/>
<organism evidence="1">
    <name type="scientific">Picea glauca</name>
    <name type="common">White spruce</name>
    <name type="synonym">Pinus glauca</name>
    <dbReference type="NCBI Taxonomy" id="3330"/>
    <lineage>
        <taxon>Eukaryota</taxon>
        <taxon>Viridiplantae</taxon>
        <taxon>Streptophyta</taxon>
        <taxon>Embryophyta</taxon>
        <taxon>Tracheophyta</taxon>
        <taxon>Spermatophyta</taxon>
        <taxon>Pinopsida</taxon>
        <taxon>Pinidae</taxon>
        <taxon>Conifers I</taxon>
        <taxon>Pinales</taxon>
        <taxon>Pinaceae</taxon>
        <taxon>Picea</taxon>
    </lineage>
</organism>
<protein>
    <submittedName>
        <fullName evidence="1">Uncharacterized protein</fullName>
    </submittedName>
</protein>
<accession>A0A117NGW8</accession>
<proteinExistence type="predicted"/>
<dbReference type="EMBL" id="LKAM01000007">
    <property type="protein sequence ID" value="KUM47407.1"/>
    <property type="molecule type" value="Genomic_DNA"/>
</dbReference>